<name>A0ABT5XRG5_9FLAO</name>
<sequence length="202" mass="23796">MNLQPLRIEAGWTVKYNQLYEIEPVVGFEDYFDGSSLLMLENYSRLKLIDVEWRPERDLNGEYEVQVVNFIENFNPKNNEFDIVPDWEDPFLTFTTKSRVKLVEKLEELMRVLPVHKDPRITSKRGIVSEPSETYRLKLQDSGISNELVENILTNGNAEIQNLLLDHRDITRKIIERFAINGLNKKVKNKANQKLNNKRFKE</sequence>
<reference evidence="1 2" key="1">
    <citation type="submission" date="2023-03" db="EMBL/GenBank/DDBJ databases">
        <title>Muricauda XX sp. nov. and Muricauda XXX sp. nov., two novel species isolated from Okinawa Trough.</title>
        <authorList>
            <person name="Cao W."/>
            <person name="Deng X."/>
        </authorList>
    </citation>
    <scope>NUCLEOTIDE SEQUENCE [LARGE SCALE GENOMIC DNA]</scope>
    <source>
        <strain evidence="1 2">81s02</strain>
    </source>
</reference>
<evidence type="ECO:0000313" key="1">
    <source>
        <dbReference type="EMBL" id="MDF0708486.1"/>
    </source>
</evidence>
<gene>
    <name evidence="1" type="ORF">PY091_14770</name>
</gene>
<proteinExistence type="predicted"/>
<comment type="caution">
    <text evidence="1">The sequence shown here is derived from an EMBL/GenBank/DDBJ whole genome shotgun (WGS) entry which is preliminary data.</text>
</comment>
<evidence type="ECO:0000313" key="2">
    <source>
        <dbReference type="Proteomes" id="UP001217083"/>
    </source>
</evidence>
<accession>A0ABT5XRG5</accession>
<protein>
    <submittedName>
        <fullName evidence="1">Uncharacterized protein</fullName>
    </submittedName>
</protein>
<dbReference type="RefSeq" id="WP_275650427.1">
    <property type="nucleotide sequence ID" value="NZ_JARFVA010000005.1"/>
</dbReference>
<keyword evidence="2" id="KW-1185">Reference proteome</keyword>
<dbReference type="Proteomes" id="UP001217083">
    <property type="component" value="Unassembled WGS sequence"/>
</dbReference>
<dbReference type="EMBL" id="JARFVA010000005">
    <property type="protein sequence ID" value="MDF0708486.1"/>
    <property type="molecule type" value="Genomic_DNA"/>
</dbReference>
<organism evidence="1 2">
    <name type="scientific">Flagellimonas okinawensis</name>
    <dbReference type="NCBI Taxonomy" id="3031324"/>
    <lineage>
        <taxon>Bacteria</taxon>
        <taxon>Pseudomonadati</taxon>
        <taxon>Bacteroidota</taxon>
        <taxon>Flavobacteriia</taxon>
        <taxon>Flavobacteriales</taxon>
        <taxon>Flavobacteriaceae</taxon>
        <taxon>Flagellimonas</taxon>
    </lineage>
</organism>